<dbReference type="eggNOG" id="ENOG502ZB18">
    <property type="taxonomic scope" value="Bacteria"/>
</dbReference>
<dbReference type="Pfam" id="PF14355">
    <property type="entry name" value="Abi_C"/>
    <property type="match status" value="1"/>
</dbReference>
<dbReference type="Proteomes" id="UP000005178">
    <property type="component" value="Unassembled WGS sequence"/>
</dbReference>
<protein>
    <recommendedName>
        <fullName evidence="1">Abortive infection protein-like C-terminal domain-containing protein</fullName>
    </recommendedName>
</protein>
<keyword evidence="3" id="KW-1185">Reference proteome</keyword>
<evidence type="ECO:0000259" key="1">
    <source>
        <dbReference type="Pfam" id="PF14355"/>
    </source>
</evidence>
<dbReference type="InterPro" id="IPR026001">
    <property type="entry name" value="Abi-like_C"/>
</dbReference>
<dbReference type="HOGENOM" id="CLU_080649_0_0_9"/>
<dbReference type="STRING" id="445971.ANASTE_00593"/>
<comment type="caution">
    <text evidence="2">The sequence shown here is derived from an EMBL/GenBank/DDBJ whole genome shotgun (WGS) entry which is preliminary data.</text>
</comment>
<organism evidence="2 3">
    <name type="scientific">Anaerofustis stercorihominis DSM 17244</name>
    <dbReference type="NCBI Taxonomy" id="445971"/>
    <lineage>
        <taxon>Bacteria</taxon>
        <taxon>Bacillati</taxon>
        <taxon>Bacillota</taxon>
        <taxon>Clostridia</taxon>
        <taxon>Eubacteriales</taxon>
        <taxon>Eubacteriaceae</taxon>
        <taxon>Anaerofustis</taxon>
    </lineage>
</organism>
<dbReference type="AlphaFoldDB" id="B1C791"/>
<accession>B1C791</accession>
<dbReference type="GeneID" id="97999519"/>
<evidence type="ECO:0000313" key="2">
    <source>
        <dbReference type="EMBL" id="EDS72878.1"/>
    </source>
</evidence>
<evidence type="ECO:0000313" key="3">
    <source>
        <dbReference type="Proteomes" id="UP000005178"/>
    </source>
</evidence>
<sequence length="300" mass="33724">MDNDTFSLLRNKEIIAILDGDTKYGDYEFEDYTTIKIAMPYLSGADLCALSTLFGLPVTYSWNGGALSRWQYLDNLLEHCIKDNKCSSLLAHMFSLNQFSKILNGHAADEIKKAHKTIVDKIIEQINGLLFFGGNELKIIGNTFVVRPIGSKVEIAAPKIKTIDREYIKSISSRAMRDIEQNDFDSAITKSRTLLEETFCYVIEKKNEVPSDSGDIGKLYKQVKTLYNMHNDANTDRRINTLLSGLNSIVSAIAEMRNKDSDAHGVGAKRITIYEHHARLFVNVSVAMADFILSVQQKNP</sequence>
<dbReference type="RefSeq" id="WP_007049042.1">
    <property type="nucleotide sequence ID" value="NZ_DS560015.1"/>
</dbReference>
<reference evidence="2" key="1">
    <citation type="submission" date="2008-01" db="EMBL/GenBank/DDBJ databases">
        <authorList>
            <person name="Fulton L."/>
            <person name="Clifton S."/>
            <person name="Fulton B."/>
            <person name="Xu J."/>
            <person name="Minx P."/>
            <person name="Pepin K.H."/>
            <person name="Johnson M."/>
            <person name="Thiruvilangam P."/>
            <person name="Bhonagiri V."/>
            <person name="Nash W.E."/>
            <person name="Mardis E.R."/>
            <person name="Wilson R.K."/>
        </authorList>
    </citation>
    <scope>NUCLEOTIDE SEQUENCE [LARGE SCALE GENOMIC DNA]</scope>
    <source>
        <strain evidence="2">DSM 17244</strain>
    </source>
</reference>
<feature type="domain" description="Abortive infection protein-like C-terminal" evidence="1">
    <location>
        <begin position="218"/>
        <end position="293"/>
    </location>
</feature>
<dbReference type="EMBL" id="ABIL02000005">
    <property type="protein sequence ID" value="EDS72878.1"/>
    <property type="molecule type" value="Genomic_DNA"/>
</dbReference>
<gene>
    <name evidence="2" type="ORF">ANASTE_00593</name>
</gene>
<name>B1C791_9FIRM</name>
<dbReference type="OrthoDB" id="2266599at2"/>
<reference evidence="2" key="2">
    <citation type="submission" date="2013-08" db="EMBL/GenBank/DDBJ databases">
        <title>Draft genome sequence of Anaerofustis stercorihominis (DSM 17244).</title>
        <authorList>
            <person name="Sudarsanam P."/>
            <person name="Ley R."/>
            <person name="Guruge J."/>
            <person name="Turnbaugh P.J."/>
            <person name="Mahowald M."/>
            <person name="Liep D."/>
            <person name="Gordon J."/>
        </authorList>
    </citation>
    <scope>NUCLEOTIDE SEQUENCE</scope>
    <source>
        <strain evidence="2">DSM 17244</strain>
    </source>
</reference>
<proteinExistence type="predicted"/>